<evidence type="ECO:0000256" key="4">
    <source>
        <dbReference type="SAM" id="SignalP"/>
    </source>
</evidence>
<evidence type="ECO:0000313" key="7">
    <source>
        <dbReference type="Proteomes" id="UP001179952"/>
    </source>
</evidence>
<dbReference type="Pfam" id="PF16845">
    <property type="entry name" value="SQAPI"/>
    <property type="match status" value="1"/>
</dbReference>
<dbReference type="Gene3D" id="3.10.450.10">
    <property type="match status" value="1"/>
</dbReference>
<dbReference type="InterPro" id="IPR000010">
    <property type="entry name" value="Cystatin_dom"/>
</dbReference>
<sequence>MRFQTPLLLLCFLLFNIATAIISGWTPIKDVNNPHTREIGQYAVEEHGRLTGENLWFDQILSGDTQVVAGINYRLVILANEVVGAAAKKYEAVVWVKAWEGFRNLTSFKPTNG</sequence>
<dbReference type="GO" id="GO:0004869">
    <property type="term" value="F:cysteine-type endopeptidase inhibitor activity"/>
    <property type="evidence" value="ECO:0007669"/>
    <property type="project" value="UniProtKB-KW"/>
</dbReference>
<evidence type="ECO:0000313" key="6">
    <source>
        <dbReference type="EMBL" id="KAK1273631.1"/>
    </source>
</evidence>
<reference evidence="6" key="2">
    <citation type="submission" date="2023-06" db="EMBL/GenBank/DDBJ databases">
        <authorList>
            <person name="Ma L."/>
            <person name="Liu K.-W."/>
            <person name="Li Z."/>
            <person name="Hsiao Y.-Y."/>
            <person name="Qi Y."/>
            <person name="Fu T."/>
            <person name="Tang G."/>
            <person name="Zhang D."/>
            <person name="Sun W.-H."/>
            <person name="Liu D.-K."/>
            <person name="Li Y."/>
            <person name="Chen G.-Z."/>
            <person name="Liu X.-D."/>
            <person name="Liao X.-Y."/>
            <person name="Jiang Y.-T."/>
            <person name="Yu X."/>
            <person name="Hao Y."/>
            <person name="Huang J."/>
            <person name="Zhao X.-W."/>
            <person name="Ke S."/>
            <person name="Chen Y.-Y."/>
            <person name="Wu W.-L."/>
            <person name="Hsu J.-L."/>
            <person name="Lin Y.-F."/>
            <person name="Huang M.-D."/>
            <person name="Li C.-Y."/>
            <person name="Huang L."/>
            <person name="Wang Z.-W."/>
            <person name="Zhao X."/>
            <person name="Zhong W.-Y."/>
            <person name="Peng D.-H."/>
            <person name="Ahmad S."/>
            <person name="Lan S."/>
            <person name="Zhang J.-S."/>
            <person name="Tsai W.-C."/>
            <person name="Van De Peer Y."/>
            <person name="Liu Z.-J."/>
        </authorList>
    </citation>
    <scope>NUCLEOTIDE SEQUENCE</scope>
    <source>
        <strain evidence="6">SCP</strain>
        <tissue evidence="6">Leaves</tissue>
    </source>
</reference>
<dbReference type="CDD" id="cd00042">
    <property type="entry name" value="CY"/>
    <property type="match status" value="1"/>
</dbReference>
<name>A0AAV9BB80_ACOGR</name>
<evidence type="ECO:0000256" key="1">
    <source>
        <dbReference type="ARBA" id="ARBA00007233"/>
    </source>
</evidence>
<accession>A0AAV9BB80</accession>
<proteinExistence type="inferred from homology"/>
<keyword evidence="3" id="KW-0789">Thiol protease inhibitor</keyword>
<dbReference type="EMBL" id="JAUJYN010000004">
    <property type="protein sequence ID" value="KAK1273631.1"/>
    <property type="molecule type" value="Genomic_DNA"/>
</dbReference>
<keyword evidence="2" id="KW-0646">Protease inhibitor</keyword>
<feature type="domain" description="Cystatin" evidence="5">
    <location>
        <begin position="20"/>
        <end position="111"/>
    </location>
</feature>
<feature type="chain" id="PRO_5043945028" evidence="4">
    <location>
        <begin position="21"/>
        <end position="113"/>
    </location>
</feature>
<protein>
    <submittedName>
        <fullName evidence="6">Cysteine proteinase inhibitor 5</fullName>
    </submittedName>
</protein>
<dbReference type="AlphaFoldDB" id="A0AAV9BB80"/>
<dbReference type="SUPFAM" id="SSF54403">
    <property type="entry name" value="Cystatin/monellin"/>
    <property type="match status" value="1"/>
</dbReference>
<comment type="caution">
    <text evidence="6">The sequence shown here is derived from an EMBL/GenBank/DDBJ whole genome shotgun (WGS) entry which is preliminary data.</text>
</comment>
<comment type="similarity">
    <text evidence="1">Belongs to the cystatin family. Phytocystatin subfamily.</text>
</comment>
<feature type="signal peptide" evidence="4">
    <location>
        <begin position="1"/>
        <end position="20"/>
    </location>
</feature>
<organism evidence="6 7">
    <name type="scientific">Acorus gramineus</name>
    <name type="common">Dwarf sweet flag</name>
    <dbReference type="NCBI Taxonomy" id="55184"/>
    <lineage>
        <taxon>Eukaryota</taxon>
        <taxon>Viridiplantae</taxon>
        <taxon>Streptophyta</taxon>
        <taxon>Embryophyta</taxon>
        <taxon>Tracheophyta</taxon>
        <taxon>Spermatophyta</taxon>
        <taxon>Magnoliopsida</taxon>
        <taxon>Liliopsida</taxon>
        <taxon>Acoraceae</taxon>
        <taxon>Acorus</taxon>
    </lineage>
</organism>
<reference evidence="6" key="1">
    <citation type="journal article" date="2023" name="Nat. Commun.">
        <title>Diploid and tetraploid genomes of Acorus and the evolution of monocots.</title>
        <authorList>
            <person name="Ma L."/>
            <person name="Liu K.W."/>
            <person name="Li Z."/>
            <person name="Hsiao Y.Y."/>
            <person name="Qi Y."/>
            <person name="Fu T."/>
            <person name="Tang G.D."/>
            <person name="Zhang D."/>
            <person name="Sun W.H."/>
            <person name="Liu D.K."/>
            <person name="Li Y."/>
            <person name="Chen G.Z."/>
            <person name="Liu X.D."/>
            <person name="Liao X.Y."/>
            <person name="Jiang Y.T."/>
            <person name="Yu X."/>
            <person name="Hao Y."/>
            <person name="Huang J."/>
            <person name="Zhao X.W."/>
            <person name="Ke S."/>
            <person name="Chen Y.Y."/>
            <person name="Wu W.L."/>
            <person name="Hsu J.L."/>
            <person name="Lin Y.F."/>
            <person name="Huang M.D."/>
            <person name="Li C.Y."/>
            <person name="Huang L."/>
            <person name="Wang Z.W."/>
            <person name="Zhao X."/>
            <person name="Zhong W.Y."/>
            <person name="Peng D.H."/>
            <person name="Ahmad S."/>
            <person name="Lan S."/>
            <person name="Zhang J.S."/>
            <person name="Tsai W.C."/>
            <person name="Van de Peer Y."/>
            <person name="Liu Z.J."/>
        </authorList>
    </citation>
    <scope>NUCLEOTIDE SEQUENCE</scope>
    <source>
        <strain evidence="6">SCP</strain>
    </source>
</reference>
<dbReference type="PANTHER" id="PTHR47364">
    <property type="entry name" value="CYSTEINE PROTEINASE INHIBITOR 5"/>
    <property type="match status" value="1"/>
</dbReference>
<gene>
    <name evidence="6" type="ORF">QJS04_geneDACA022697</name>
</gene>
<dbReference type="SMART" id="SM00043">
    <property type="entry name" value="CY"/>
    <property type="match status" value="1"/>
</dbReference>
<evidence type="ECO:0000256" key="3">
    <source>
        <dbReference type="ARBA" id="ARBA00022704"/>
    </source>
</evidence>
<evidence type="ECO:0000256" key="2">
    <source>
        <dbReference type="ARBA" id="ARBA00022690"/>
    </source>
</evidence>
<evidence type="ECO:0000259" key="5">
    <source>
        <dbReference type="SMART" id="SM00043"/>
    </source>
</evidence>
<dbReference type="InterPro" id="IPR046350">
    <property type="entry name" value="Cystatin_sf"/>
</dbReference>
<keyword evidence="7" id="KW-1185">Reference proteome</keyword>
<dbReference type="PANTHER" id="PTHR47364:SF2">
    <property type="entry name" value="CYSTEINE PROTEINASE INHIBITOR 5"/>
    <property type="match status" value="1"/>
</dbReference>
<dbReference type="Proteomes" id="UP001179952">
    <property type="component" value="Unassembled WGS sequence"/>
</dbReference>
<keyword evidence="4" id="KW-0732">Signal</keyword>